<proteinExistence type="predicted"/>
<gene>
    <name evidence="2" type="ORF">S12H4_61405</name>
</gene>
<evidence type="ECO:0000256" key="1">
    <source>
        <dbReference type="SAM" id="MobiDB-lite"/>
    </source>
</evidence>
<feature type="region of interest" description="Disordered" evidence="1">
    <location>
        <begin position="1"/>
        <end position="30"/>
    </location>
</feature>
<accession>X1VSK5</accession>
<organism evidence="2">
    <name type="scientific">marine sediment metagenome</name>
    <dbReference type="NCBI Taxonomy" id="412755"/>
    <lineage>
        <taxon>unclassified sequences</taxon>
        <taxon>metagenomes</taxon>
        <taxon>ecological metagenomes</taxon>
    </lineage>
</organism>
<feature type="non-terminal residue" evidence="2">
    <location>
        <position position="30"/>
    </location>
</feature>
<reference evidence="2" key="1">
    <citation type="journal article" date="2014" name="Front. Microbiol.">
        <title>High frequency of phylogenetically diverse reductive dehalogenase-homologous genes in deep subseafloor sedimentary metagenomes.</title>
        <authorList>
            <person name="Kawai M."/>
            <person name="Futagami T."/>
            <person name="Toyoda A."/>
            <person name="Takaki Y."/>
            <person name="Nishi S."/>
            <person name="Hori S."/>
            <person name="Arai W."/>
            <person name="Tsubouchi T."/>
            <person name="Morono Y."/>
            <person name="Uchiyama I."/>
            <person name="Ito T."/>
            <person name="Fujiyama A."/>
            <person name="Inagaki F."/>
            <person name="Takami H."/>
        </authorList>
    </citation>
    <scope>NUCLEOTIDE SEQUENCE</scope>
    <source>
        <strain evidence="2">Expedition CK06-06</strain>
    </source>
</reference>
<dbReference type="EMBL" id="BARW01040748">
    <property type="protein sequence ID" value="GAJ20191.1"/>
    <property type="molecule type" value="Genomic_DNA"/>
</dbReference>
<evidence type="ECO:0000313" key="2">
    <source>
        <dbReference type="EMBL" id="GAJ20191.1"/>
    </source>
</evidence>
<name>X1VSK5_9ZZZZ</name>
<dbReference type="AlphaFoldDB" id="X1VSK5"/>
<comment type="caution">
    <text evidence="2">The sequence shown here is derived from an EMBL/GenBank/DDBJ whole genome shotgun (WGS) entry which is preliminary data.</text>
</comment>
<sequence length="30" mass="3324">MQARSRLYGRRIRGDVGPINLDPATSLPGR</sequence>
<protein>
    <submittedName>
        <fullName evidence="2">Uncharacterized protein</fullName>
    </submittedName>
</protein>